<proteinExistence type="predicted"/>
<dbReference type="SUPFAM" id="SSF56112">
    <property type="entry name" value="Protein kinase-like (PK-like)"/>
    <property type="match status" value="1"/>
</dbReference>
<keyword evidence="2" id="KW-0067">ATP-binding</keyword>
<dbReference type="AlphaFoldDB" id="A0A9W8QZN2"/>
<reference evidence="4" key="1">
    <citation type="submission" date="2022-09" db="EMBL/GenBank/DDBJ databases">
        <title>Fusarium specimens isolated from Avocado Roots.</title>
        <authorList>
            <person name="Stajich J."/>
            <person name="Roper C."/>
            <person name="Heimlech-Rivalta G."/>
        </authorList>
    </citation>
    <scope>NUCLEOTIDE SEQUENCE</scope>
    <source>
        <strain evidence="4">A02</strain>
    </source>
</reference>
<keyword evidence="5" id="KW-1185">Reference proteome</keyword>
<dbReference type="Pfam" id="PF00069">
    <property type="entry name" value="Pkinase"/>
    <property type="match status" value="1"/>
</dbReference>
<evidence type="ECO:0000256" key="1">
    <source>
        <dbReference type="ARBA" id="ARBA00022741"/>
    </source>
</evidence>
<gene>
    <name evidence="4" type="ORF">NW755_010581</name>
</gene>
<dbReference type="EMBL" id="JAOQAV010000036">
    <property type="protein sequence ID" value="KAJ4182198.1"/>
    <property type="molecule type" value="Genomic_DNA"/>
</dbReference>
<dbReference type="InterPro" id="IPR051681">
    <property type="entry name" value="Ser/Thr_Kinases-Pseudokinases"/>
</dbReference>
<evidence type="ECO:0000313" key="5">
    <source>
        <dbReference type="Proteomes" id="UP001152087"/>
    </source>
</evidence>
<evidence type="ECO:0000256" key="2">
    <source>
        <dbReference type="ARBA" id="ARBA00022840"/>
    </source>
</evidence>
<keyword evidence="1" id="KW-0547">Nucleotide-binding</keyword>
<dbReference type="PANTHER" id="PTHR44329">
    <property type="entry name" value="SERINE/THREONINE-PROTEIN KINASE TNNI3K-RELATED"/>
    <property type="match status" value="1"/>
</dbReference>
<name>A0A9W8QZN2_9HYPO</name>
<comment type="caution">
    <text evidence="4">The sequence shown here is derived from an EMBL/GenBank/DDBJ whole genome shotgun (WGS) entry which is preliminary data.</text>
</comment>
<dbReference type="InterPro" id="IPR011009">
    <property type="entry name" value="Kinase-like_dom_sf"/>
</dbReference>
<evidence type="ECO:0000259" key="3">
    <source>
        <dbReference type="PROSITE" id="PS50011"/>
    </source>
</evidence>
<evidence type="ECO:0000313" key="4">
    <source>
        <dbReference type="EMBL" id="KAJ4182198.1"/>
    </source>
</evidence>
<dbReference type="InterPro" id="IPR000719">
    <property type="entry name" value="Prot_kinase_dom"/>
</dbReference>
<dbReference type="SMART" id="SM00220">
    <property type="entry name" value="S_TKc"/>
    <property type="match status" value="1"/>
</dbReference>
<dbReference type="Proteomes" id="UP001152087">
    <property type="component" value="Unassembled WGS sequence"/>
</dbReference>
<protein>
    <recommendedName>
        <fullName evidence="3">Protein kinase domain-containing protein</fullName>
    </recommendedName>
</protein>
<accession>A0A9W8QZN2</accession>
<dbReference type="Gene3D" id="3.30.200.20">
    <property type="entry name" value="Phosphorylase Kinase, domain 1"/>
    <property type="match status" value="1"/>
</dbReference>
<dbReference type="PROSITE" id="PS00108">
    <property type="entry name" value="PROTEIN_KINASE_ST"/>
    <property type="match status" value="1"/>
</dbReference>
<dbReference type="GO" id="GO:0004674">
    <property type="term" value="F:protein serine/threonine kinase activity"/>
    <property type="evidence" value="ECO:0007669"/>
    <property type="project" value="TreeGrafter"/>
</dbReference>
<organism evidence="4 5">
    <name type="scientific">Fusarium falciforme</name>
    <dbReference type="NCBI Taxonomy" id="195108"/>
    <lineage>
        <taxon>Eukaryota</taxon>
        <taxon>Fungi</taxon>
        <taxon>Dikarya</taxon>
        <taxon>Ascomycota</taxon>
        <taxon>Pezizomycotina</taxon>
        <taxon>Sordariomycetes</taxon>
        <taxon>Hypocreomycetidae</taxon>
        <taxon>Hypocreales</taxon>
        <taxon>Nectriaceae</taxon>
        <taxon>Fusarium</taxon>
        <taxon>Fusarium solani species complex</taxon>
    </lineage>
</organism>
<dbReference type="PROSITE" id="PS50011">
    <property type="entry name" value="PROTEIN_KINASE_DOM"/>
    <property type="match status" value="1"/>
</dbReference>
<dbReference type="PANTHER" id="PTHR44329:SF298">
    <property type="entry name" value="MIXED LINEAGE KINASE DOMAIN-LIKE PROTEIN"/>
    <property type="match status" value="1"/>
</dbReference>
<dbReference type="GO" id="GO:0005524">
    <property type="term" value="F:ATP binding"/>
    <property type="evidence" value="ECO:0007669"/>
    <property type="project" value="UniProtKB-KW"/>
</dbReference>
<dbReference type="Gene3D" id="1.10.510.10">
    <property type="entry name" value="Transferase(Phosphotransferase) domain 1"/>
    <property type="match status" value="1"/>
</dbReference>
<feature type="domain" description="Protein kinase" evidence="3">
    <location>
        <begin position="305"/>
        <end position="572"/>
    </location>
</feature>
<dbReference type="InterPro" id="IPR008271">
    <property type="entry name" value="Ser/Thr_kinase_AS"/>
</dbReference>
<sequence length="572" mass="63374">MEDHGSPTNPFSSGFFEAHFAVVKDEPAKADHDADQTELAAREPLDAPVAIQDLSLSEIPAGAENARLIISPRGPAPSPLDDIEAVVPFHFGRGPGELLAILQTSKSAWFSLTLAADLQCTFYYDPASDNLVLRNSSYQSLKIGPIEDETSDTGLRTLEYRDVHLVSPGPWRIYSEDGAVLVDFLVLRRRYLLETQAGGTQAGSKRKDAAPIKTPAKRYRTEAEAGSIDQSIVLISKPPSNLRTEEVQLELARAGNPLISLQPGQAVFITTPGGADEAGNSPKGNLNKEIVASYAQNMPESYSLLHMRDIASTKGFASVFSARHGVFGDTAVKVIRTKQASQYSYIPTMAQNWKHEEQILRKVTHPSIIRFFGSDARLYSIYMEHLPFPDLNAWRNRPHDHYFVGTADDAERILREMASALEYLHGQKIQHNDIKPGNILYDRERGPVLIDFGLASLHGGQLCTGGTPWYVPREFIRDLERGPKSDVYALGVTLLYLLRKTPLPDVTQRGWVICKAPRDSSETVHMEAWLSKVLAMRAKLDETSHVESLVSDMLSPLPRDRKSAREIVEAIV</sequence>